<gene>
    <name evidence="2" type="ORF">K8089_07750</name>
</gene>
<dbReference type="AlphaFoldDB" id="A0A9X1QU16"/>
<evidence type="ECO:0000313" key="3">
    <source>
        <dbReference type="Proteomes" id="UP001139461"/>
    </source>
</evidence>
<protein>
    <submittedName>
        <fullName evidence="2">Uncharacterized protein</fullName>
    </submittedName>
</protein>
<name>A0A9X1QU16_9FLAO</name>
<comment type="caution">
    <text evidence="2">The sequence shown here is derived from an EMBL/GenBank/DDBJ whole genome shotgun (WGS) entry which is preliminary data.</text>
</comment>
<keyword evidence="1" id="KW-0732">Signal</keyword>
<organism evidence="2 3">
    <name type="scientific">Aequorivita vitellina</name>
    <dbReference type="NCBI Taxonomy" id="2874475"/>
    <lineage>
        <taxon>Bacteria</taxon>
        <taxon>Pseudomonadati</taxon>
        <taxon>Bacteroidota</taxon>
        <taxon>Flavobacteriia</taxon>
        <taxon>Flavobacteriales</taxon>
        <taxon>Flavobacteriaceae</taxon>
        <taxon>Aequorivita</taxon>
    </lineage>
</organism>
<feature type="signal peptide" evidence="1">
    <location>
        <begin position="1"/>
        <end position="19"/>
    </location>
</feature>
<dbReference type="EMBL" id="JAIRBA010000012">
    <property type="protein sequence ID" value="MCG2418913.1"/>
    <property type="molecule type" value="Genomic_DNA"/>
</dbReference>
<evidence type="ECO:0000313" key="2">
    <source>
        <dbReference type="EMBL" id="MCG2418913.1"/>
    </source>
</evidence>
<feature type="chain" id="PRO_5040839757" evidence="1">
    <location>
        <begin position="20"/>
        <end position="283"/>
    </location>
</feature>
<sequence>MKNSVMTLFLFLTPLFLLSQNSISHSSPNYTSCLELMKNFNNEMQINFGDKAVKIWTKNYLLVVKKGSGAVHVMKPEQIHTKVDIENKALVIYTKTEDREIFELRAKGTFTDFDIWIYGFENNLSDELIEKHATILNELLACLKANSTYEDKITMNRYLDTLLIKYPLWKAPEPTKYTDVNIFSSSSSKKERTLTPNEIAKMKRFQDSMKRELDKAWVRAKKGSNCPKCAGYGHVFTSKKVNNTYIEFSEDTFYLYKKTTTTSNDYFQKIKCSKCKGTGKIKY</sequence>
<dbReference type="Proteomes" id="UP001139461">
    <property type="component" value="Unassembled WGS sequence"/>
</dbReference>
<evidence type="ECO:0000256" key="1">
    <source>
        <dbReference type="SAM" id="SignalP"/>
    </source>
</evidence>
<keyword evidence="3" id="KW-1185">Reference proteome</keyword>
<accession>A0A9X1QU16</accession>
<proteinExistence type="predicted"/>
<reference evidence="2" key="1">
    <citation type="submission" date="2021-09" db="EMBL/GenBank/DDBJ databases">
        <title>Genome of Aequorivita sp. strain F47161.</title>
        <authorList>
            <person name="Wang Y."/>
        </authorList>
    </citation>
    <scope>NUCLEOTIDE SEQUENCE</scope>
    <source>
        <strain evidence="2">F47161</strain>
    </source>
</reference>
<dbReference type="RefSeq" id="WP_237602703.1">
    <property type="nucleotide sequence ID" value="NZ_JAIRBA010000012.1"/>
</dbReference>